<dbReference type="EMBL" id="JARBDR010000919">
    <property type="protein sequence ID" value="KAJ8300182.1"/>
    <property type="molecule type" value="Genomic_DNA"/>
</dbReference>
<accession>A0ABQ9E8J1</accession>
<dbReference type="Proteomes" id="UP001217089">
    <property type="component" value="Unassembled WGS sequence"/>
</dbReference>
<dbReference type="Gene3D" id="2.120.10.30">
    <property type="entry name" value="TolB, C-terminal domain"/>
    <property type="match status" value="1"/>
</dbReference>
<name>A0ABQ9E8J1_TEGGR</name>
<evidence type="ECO:0000313" key="1">
    <source>
        <dbReference type="EMBL" id="KAJ8300182.1"/>
    </source>
</evidence>
<gene>
    <name evidence="1" type="ORF">KUTeg_021701</name>
</gene>
<evidence type="ECO:0000313" key="2">
    <source>
        <dbReference type="Proteomes" id="UP001217089"/>
    </source>
</evidence>
<keyword evidence="2" id="KW-1185">Reference proteome</keyword>
<comment type="caution">
    <text evidence="1">The sequence shown here is derived from an EMBL/GenBank/DDBJ whole genome shotgun (WGS) entry which is preliminary data.</text>
</comment>
<protein>
    <submittedName>
        <fullName evidence="1">Uncharacterized protein</fullName>
    </submittedName>
</protein>
<dbReference type="SUPFAM" id="SSF63829">
    <property type="entry name" value="Calcium-dependent phosphotriesterase"/>
    <property type="match status" value="1"/>
</dbReference>
<proteinExistence type="predicted"/>
<sequence length="106" mass="11753">MHFDPICVRADVGGNVIVNDLSLGSLHLLDPNGNFIGLVVANQSDEFGHPFSFAIDSQDKIWLGDISDKKIRVFECKAFLNHNIDEKVNNVCMLHIPADLPSGFKF</sequence>
<reference evidence="1 2" key="1">
    <citation type="submission" date="2022-12" db="EMBL/GenBank/DDBJ databases">
        <title>Chromosome-level genome of Tegillarca granosa.</title>
        <authorList>
            <person name="Kim J."/>
        </authorList>
    </citation>
    <scope>NUCLEOTIDE SEQUENCE [LARGE SCALE GENOMIC DNA]</scope>
    <source>
        <strain evidence="1">Teg-2019</strain>
        <tissue evidence="1">Adductor muscle</tissue>
    </source>
</reference>
<organism evidence="1 2">
    <name type="scientific">Tegillarca granosa</name>
    <name type="common">Malaysian cockle</name>
    <name type="synonym">Anadara granosa</name>
    <dbReference type="NCBI Taxonomy" id="220873"/>
    <lineage>
        <taxon>Eukaryota</taxon>
        <taxon>Metazoa</taxon>
        <taxon>Spiralia</taxon>
        <taxon>Lophotrochozoa</taxon>
        <taxon>Mollusca</taxon>
        <taxon>Bivalvia</taxon>
        <taxon>Autobranchia</taxon>
        <taxon>Pteriomorphia</taxon>
        <taxon>Arcoida</taxon>
        <taxon>Arcoidea</taxon>
        <taxon>Arcidae</taxon>
        <taxon>Tegillarca</taxon>
    </lineage>
</organism>
<dbReference type="InterPro" id="IPR011042">
    <property type="entry name" value="6-blade_b-propeller_TolB-like"/>
</dbReference>